<keyword evidence="1" id="KW-1133">Transmembrane helix</keyword>
<proteinExistence type="predicted"/>
<comment type="caution">
    <text evidence="2">The sequence shown here is derived from an EMBL/GenBank/DDBJ whole genome shotgun (WGS) entry which is preliminary data.</text>
</comment>
<reference evidence="2 3" key="1">
    <citation type="journal article" date="2019" name="Int. J. Syst. Evol. Microbiol.">
        <title>The Global Catalogue of Microorganisms (GCM) 10K type strain sequencing project: providing services to taxonomists for standard genome sequencing and annotation.</title>
        <authorList>
            <consortium name="The Broad Institute Genomics Platform"/>
            <consortium name="The Broad Institute Genome Sequencing Center for Infectious Disease"/>
            <person name="Wu L."/>
            <person name="Ma J."/>
        </authorList>
    </citation>
    <scope>NUCLEOTIDE SEQUENCE [LARGE SCALE GENOMIC DNA]</scope>
    <source>
        <strain evidence="2 3">JCM 16331</strain>
    </source>
</reference>
<feature type="transmembrane region" description="Helical" evidence="1">
    <location>
        <begin position="65"/>
        <end position="85"/>
    </location>
</feature>
<dbReference type="EMBL" id="BMOQ01000008">
    <property type="protein sequence ID" value="GGN23927.1"/>
    <property type="molecule type" value="Genomic_DNA"/>
</dbReference>
<feature type="transmembrane region" description="Helical" evidence="1">
    <location>
        <begin position="91"/>
        <end position="110"/>
    </location>
</feature>
<dbReference type="Proteomes" id="UP000608850">
    <property type="component" value="Unassembled WGS sequence"/>
</dbReference>
<organism evidence="2 3">
    <name type="scientific">Halarchaeum nitratireducens</name>
    <dbReference type="NCBI Taxonomy" id="489913"/>
    <lineage>
        <taxon>Archaea</taxon>
        <taxon>Methanobacteriati</taxon>
        <taxon>Methanobacteriota</taxon>
        <taxon>Stenosarchaea group</taxon>
        <taxon>Halobacteria</taxon>
        <taxon>Halobacteriales</taxon>
        <taxon>Halobacteriaceae</taxon>
    </lineage>
</organism>
<evidence type="ECO:0000313" key="3">
    <source>
        <dbReference type="Proteomes" id="UP000608850"/>
    </source>
</evidence>
<dbReference type="OrthoDB" id="202783at2157"/>
<name>A0A830GFB9_9EURY</name>
<dbReference type="AlphaFoldDB" id="A0A830GFB9"/>
<evidence type="ECO:0000256" key="1">
    <source>
        <dbReference type="SAM" id="Phobius"/>
    </source>
</evidence>
<dbReference type="RefSeq" id="WP_188879645.1">
    <property type="nucleotide sequence ID" value="NZ_BMOQ01000008.1"/>
</dbReference>
<feature type="transmembrane region" description="Helical" evidence="1">
    <location>
        <begin position="25"/>
        <end position="44"/>
    </location>
</feature>
<keyword evidence="3" id="KW-1185">Reference proteome</keyword>
<keyword evidence="1" id="KW-0472">Membrane</keyword>
<evidence type="ECO:0000313" key="2">
    <source>
        <dbReference type="EMBL" id="GGN23927.1"/>
    </source>
</evidence>
<sequence length="118" mass="12630">MNRSLPVALGVGVLAAAAVYALLVPYWYVAACIGGTYAGVAYFAQAYPVAVFRYRTKFNERTDTVGEFIGIMGVNLGLLSFIAYLDVPSGVTAALIVWYIGAVVFILFATRARHEVGA</sequence>
<keyword evidence="1" id="KW-0812">Transmembrane</keyword>
<accession>A0A830GFB9</accession>
<gene>
    <name evidence="2" type="ORF">GCM10009021_26940</name>
</gene>
<protein>
    <submittedName>
        <fullName evidence="2">Uncharacterized protein</fullName>
    </submittedName>
</protein>